<dbReference type="EMBL" id="CP112998">
    <property type="protein sequence ID" value="WAC14471.1"/>
    <property type="molecule type" value="Genomic_DNA"/>
</dbReference>
<dbReference type="InterPro" id="IPR029016">
    <property type="entry name" value="GAF-like_dom_sf"/>
</dbReference>
<dbReference type="KEGG" id="dpf:ON006_11045"/>
<dbReference type="AlphaFoldDB" id="A0A9E8NH15"/>
<evidence type="ECO:0000259" key="3">
    <source>
        <dbReference type="Pfam" id="PF01590"/>
    </source>
</evidence>
<dbReference type="Gene3D" id="3.30.450.40">
    <property type="match status" value="1"/>
</dbReference>
<dbReference type="InterPro" id="IPR011006">
    <property type="entry name" value="CheY-like_superfamily"/>
</dbReference>
<gene>
    <name evidence="4" type="ORF">ON006_11045</name>
</gene>
<feature type="domain" description="GAF" evidence="3">
    <location>
        <begin position="161"/>
        <end position="298"/>
    </location>
</feature>
<sequence length="321" mass="35766">MKPLNLLIVAIRSEWLSLLEDSLSYAGYHFQIKQVNSKQSAIKAFHESKYDLLISNCLLPDGKITDLANVLGSQLPCLVMTEGHCPVTAERVLAVTETNYYINCSNKLGWIPALENTLTKWRNSAQQKIDQHNQNNGNLYKKVLARCEEELSAGHAGKKIDELFLNAFAVLLEVMDLSRIYLCTQSVSEDGTHHISKRAELAAPGVTPKAHFSKSPSEIPYFKRWNTLLSSGKPVIEFSSFLTVAEQQLFGRHDIQSLLAVPIVENGGWAGYIALEDTLNSREWTDAEISLIGAIAAIIQKKNLLQKKSSRLTNELLTSQV</sequence>
<keyword evidence="5" id="KW-1185">Reference proteome</keyword>
<evidence type="ECO:0000313" key="4">
    <source>
        <dbReference type="EMBL" id="WAC14471.1"/>
    </source>
</evidence>
<accession>A0A9E8NH15</accession>
<dbReference type="GO" id="GO:0016301">
    <property type="term" value="F:kinase activity"/>
    <property type="evidence" value="ECO:0007669"/>
    <property type="project" value="UniProtKB-KW"/>
</dbReference>
<evidence type="ECO:0000256" key="2">
    <source>
        <dbReference type="ARBA" id="ARBA00022777"/>
    </source>
</evidence>
<protein>
    <submittedName>
        <fullName evidence="4">GAF domain-containing protein</fullName>
    </submittedName>
</protein>
<name>A0A9E8NH15_9BACT</name>
<dbReference type="Proteomes" id="UP001164653">
    <property type="component" value="Chromosome"/>
</dbReference>
<evidence type="ECO:0000256" key="1">
    <source>
        <dbReference type="ARBA" id="ARBA00022679"/>
    </source>
</evidence>
<dbReference type="RefSeq" id="WP_244819839.1">
    <property type="nucleotide sequence ID" value="NZ_CP112998.1"/>
</dbReference>
<organism evidence="4 5">
    <name type="scientific">Dyadobacter pollutisoli</name>
    <dbReference type="NCBI Taxonomy" id="2910158"/>
    <lineage>
        <taxon>Bacteria</taxon>
        <taxon>Pseudomonadati</taxon>
        <taxon>Bacteroidota</taxon>
        <taxon>Cytophagia</taxon>
        <taxon>Cytophagales</taxon>
        <taxon>Spirosomataceae</taxon>
        <taxon>Dyadobacter</taxon>
    </lineage>
</organism>
<dbReference type="Pfam" id="PF01590">
    <property type="entry name" value="GAF"/>
    <property type="match status" value="1"/>
</dbReference>
<dbReference type="SUPFAM" id="SSF55781">
    <property type="entry name" value="GAF domain-like"/>
    <property type="match status" value="1"/>
</dbReference>
<keyword evidence="1" id="KW-0808">Transferase</keyword>
<keyword evidence="2" id="KW-0418">Kinase</keyword>
<dbReference type="SUPFAM" id="SSF52172">
    <property type="entry name" value="CheY-like"/>
    <property type="match status" value="1"/>
</dbReference>
<proteinExistence type="predicted"/>
<dbReference type="InterPro" id="IPR003018">
    <property type="entry name" value="GAF"/>
</dbReference>
<reference evidence="4" key="1">
    <citation type="submission" date="2022-11" db="EMBL/GenBank/DDBJ databases">
        <title>Dyadobacter pollutisoli sp. nov., isolated from plastic dumped soil.</title>
        <authorList>
            <person name="Kim J.M."/>
            <person name="Kim K.R."/>
            <person name="Lee J.K."/>
            <person name="Hao L."/>
            <person name="Jeon C.O."/>
        </authorList>
    </citation>
    <scope>NUCLEOTIDE SEQUENCE</scope>
    <source>
        <strain evidence="4">U1</strain>
    </source>
</reference>
<evidence type="ECO:0000313" key="5">
    <source>
        <dbReference type="Proteomes" id="UP001164653"/>
    </source>
</evidence>